<evidence type="ECO:0000313" key="10">
    <source>
        <dbReference type="Proteomes" id="UP001056429"/>
    </source>
</evidence>
<keyword evidence="10" id="KW-1185">Reference proteome</keyword>
<dbReference type="SUPFAM" id="SSF103481">
    <property type="entry name" value="Multidrug resistance efflux transporter EmrE"/>
    <property type="match status" value="2"/>
</dbReference>
<feature type="transmembrane region" description="Helical" evidence="7">
    <location>
        <begin position="247"/>
        <end position="267"/>
    </location>
</feature>
<dbReference type="GO" id="GO:0005886">
    <property type="term" value="C:plasma membrane"/>
    <property type="evidence" value="ECO:0007669"/>
    <property type="project" value="UniProtKB-SubCell"/>
</dbReference>
<feature type="transmembrane region" description="Helical" evidence="7">
    <location>
        <begin position="95"/>
        <end position="116"/>
    </location>
</feature>
<accession>A0A9J6P347</accession>
<dbReference type="Pfam" id="PF00892">
    <property type="entry name" value="EamA"/>
    <property type="match status" value="2"/>
</dbReference>
<reference evidence="9" key="2">
    <citation type="submission" date="2021-04" db="EMBL/GenBank/DDBJ databases">
        <authorList>
            <person name="Dong X."/>
        </authorList>
    </citation>
    <scope>NUCLEOTIDE SEQUENCE</scope>
    <source>
        <strain evidence="9">ZWT</strain>
    </source>
</reference>
<comment type="caution">
    <text evidence="9">The sequence shown here is derived from an EMBL/GenBank/DDBJ whole genome shotgun (WGS) entry which is preliminary data.</text>
</comment>
<comment type="similarity">
    <text evidence="2">Belongs to the EamA transporter family.</text>
</comment>
<keyword evidence="5 7" id="KW-1133">Transmembrane helix</keyword>
<comment type="subcellular location">
    <subcellularLocation>
        <location evidence="1">Cell membrane</location>
        <topology evidence="1">Multi-pass membrane protein</topology>
    </subcellularLocation>
</comment>
<evidence type="ECO:0000256" key="6">
    <source>
        <dbReference type="ARBA" id="ARBA00023136"/>
    </source>
</evidence>
<proteinExistence type="inferred from homology"/>
<feature type="transmembrane region" description="Helical" evidence="7">
    <location>
        <begin position="7"/>
        <end position="24"/>
    </location>
</feature>
<evidence type="ECO:0000256" key="4">
    <source>
        <dbReference type="ARBA" id="ARBA00022692"/>
    </source>
</evidence>
<keyword evidence="3" id="KW-1003">Cell membrane</keyword>
<gene>
    <name evidence="9" type="ORF">KDK92_14585</name>
</gene>
<evidence type="ECO:0000256" key="1">
    <source>
        <dbReference type="ARBA" id="ARBA00004651"/>
    </source>
</evidence>
<dbReference type="PANTHER" id="PTHR32322">
    <property type="entry name" value="INNER MEMBRANE TRANSPORTER"/>
    <property type="match status" value="1"/>
</dbReference>
<dbReference type="Proteomes" id="UP001056429">
    <property type="component" value="Unassembled WGS sequence"/>
</dbReference>
<feature type="transmembrane region" description="Helical" evidence="7">
    <location>
        <begin position="273"/>
        <end position="289"/>
    </location>
</feature>
<evidence type="ECO:0000256" key="3">
    <source>
        <dbReference type="ARBA" id="ARBA00022475"/>
    </source>
</evidence>
<dbReference type="EMBL" id="JAGSOJ010000003">
    <property type="protein sequence ID" value="MCM1990955.1"/>
    <property type="molecule type" value="Genomic_DNA"/>
</dbReference>
<feature type="transmembrane region" description="Helical" evidence="7">
    <location>
        <begin position="184"/>
        <end position="203"/>
    </location>
</feature>
<feature type="transmembrane region" description="Helical" evidence="7">
    <location>
        <begin position="125"/>
        <end position="144"/>
    </location>
</feature>
<protein>
    <submittedName>
        <fullName evidence="9">DMT family transporter</fullName>
    </submittedName>
</protein>
<evidence type="ECO:0000256" key="7">
    <source>
        <dbReference type="SAM" id="Phobius"/>
    </source>
</evidence>
<feature type="domain" description="EamA" evidence="8">
    <location>
        <begin position="154"/>
        <end position="288"/>
    </location>
</feature>
<name>A0A9J6P347_9CLOT</name>
<organism evidence="9 10">
    <name type="scientific">Oceanirhabdus seepicola</name>
    <dbReference type="NCBI Taxonomy" id="2828781"/>
    <lineage>
        <taxon>Bacteria</taxon>
        <taxon>Bacillati</taxon>
        <taxon>Bacillota</taxon>
        <taxon>Clostridia</taxon>
        <taxon>Eubacteriales</taxon>
        <taxon>Clostridiaceae</taxon>
        <taxon>Oceanirhabdus</taxon>
    </lineage>
</organism>
<evidence type="ECO:0000256" key="5">
    <source>
        <dbReference type="ARBA" id="ARBA00022989"/>
    </source>
</evidence>
<evidence type="ECO:0000313" key="9">
    <source>
        <dbReference type="EMBL" id="MCM1990955.1"/>
    </source>
</evidence>
<feature type="transmembrane region" description="Helical" evidence="7">
    <location>
        <begin position="150"/>
        <end position="172"/>
    </location>
</feature>
<dbReference type="AlphaFoldDB" id="A0A9J6P347"/>
<dbReference type="PANTHER" id="PTHR32322:SF18">
    <property type="entry name" value="S-ADENOSYLMETHIONINE_S-ADENOSYLHOMOCYSTEINE TRANSPORTER"/>
    <property type="match status" value="1"/>
</dbReference>
<dbReference type="InterPro" id="IPR000620">
    <property type="entry name" value="EamA_dom"/>
</dbReference>
<evidence type="ECO:0000259" key="8">
    <source>
        <dbReference type="Pfam" id="PF00892"/>
    </source>
</evidence>
<reference evidence="9" key="1">
    <citation type="journal article" date="2021" name="mSystems">
        <title>Bacteria and Archaea Synergistically Convert Glycine Betaine to Biogenic Methane in the Formosa Cold Seep of the South China Sea.</title>
        <authorList>
            <person name="Li L."/>
            <person name="Zhang W."/>
            <person name="Zhang S."/>
            <person name="Song L."/>
            <person name="Sun Q."/>
            <person name="Zhang H."/>
            <person name="Xiang H."/>
            <person name="Dong X."/>
        </authorList>
    </citation>
    <scope>NUCLEOTIDE SEQUENCE</scope>
    <source>
        <strain evidence="9">ZWT</strain>
    </source>
</reference>
<feature type="transmembrane region" description="Helical" evidence="7">
    <location>
        <begin position="30"/>
        <end position="54"/>
    </location>
</feature>
<dbReference type="RefSeq" id="WP_250860065.1">
    <property type="nucleotide sequence ID" value="NZ_JAGSOJ010000003.1"/>
</dbReference>
<feature type="domain" description="EamA" evidence="8">
    <location>
        <begin position="5"/>
        <end position="139"/>
    </location>
</feature>
<sequence>MKINKCYLLMILATFFWSGAFIAGKLSTPYIPPFTLTFLRFVIATFLLFLFIKFKEKKLYKPKKEDIPVFLFTGIIGMFGYHILFFYSLKYTTAINSSIIGSTNPIITTLLGVIILGDKISPRKLFGILISICGIILTITNGKIASLSSVVFNIGDIYMILAVIMWASYSVFSKKVCHRYKPIHLTFYSFLFCTIFLIPFVLLENPWTMLTSAPTSTYLAILYMSIFASIIGYLIQQISIKEIGASSTNIFINLVPVFSIILSTLILHEELTSIKVVSALIIICGVYISQKSSLTSKKVQI</sequence>
<dbReference type="InterPro" id="IPR037185">
    <property type="entry name" value="EmrE-like"/>
</dbReference>
<dbReference type="InterPro" id="IPR050638">
    <property type="entry name" value="AA-Vitamin_Transporters"/>
</dbReference>
<keyword evidence="4 7" id="KW-0812">Transmembrane</keyword>
<keyword evidence="6 7" id="KW-0472">Membrane</keyword>
<evidence type="ECO:0000256" key="2">
    <source>
        <dbReference type="ARBA" id="ARBA00007362"/>
    </source>
</evidence>
<feature type="transmembrane region" description="Helical" evidence="7">
    <location>
        <begin position="215"/>
        <end position="235"/>
    </location>
</feature>
<feature type="transmembrane region" description="Helical" evidence="7">
    <location>
        <begin position="66"/>
        <end position="89"/>
    </location>
</feature>